<feature type="transmembrane region" description="Helical" evidence="1">
    <location>
        <begin position="82"/>
        <end position="101"/>
    </location>
</feature>
<gene>
    <name evidence="2" type="ORF">S03H2_10699</name>
</gene>
<name>X1FX60_9ZZZZ</name>
<proteinExistence type="predicted"/>
<organism evidence="2">
    <name type="scientific">marine sediment metagenome</name>
    <dbReference type="NCBI Taxonomy" id="412755"/>
    <lineage>
        <taxon>unclassified sequences</taxon>
        <taxon>metagenomes</taxon>
        <taxon>ecological metagenomes</taxon>
    </lineage>
</organism>
<evidence type="ECO:0000256" key="1">
    <source>
        <dbReference type="SAM" id="Phobius"/>
    </source>
</evidence>
<keyword evidence="1" id="KW-0472">Membrane</keyword>
<feature type="transmembrane region" description="Helical" evidence="1">
    <location>
        <begin position="141"/>
        <end position="162"/>
    </location>
</feature>
<evidence type="ECO:0000313" key="2">
    <source>
        <dbReference type="EMBL" id="GAH37130.1"/>
    </source>
</evidence>
<sequence>GVLFVFVMLNDFSGLEWFGSPTFGMVVLIVLMTSFYLIFRKKDLQPTMIVTIWFFFLVLATTISMIAFAYTSLGQWEDFQSMPLLGTFLLVLWALGAHFTLKDRQRKPLYILTLWTVVLFLTIAFTMIALGFGLFGSWEEWQYYPIIGFGFWAILSVSAYLVMKTPSISWLDSLFYWSWSMYIGIATSMLGVFFVLLDNRELWPFYPTVGTFVFAALITTLKFALKNSNIKENN</sequence>
<keyword evidence="1" id="KW-0812">Transmembrane</keyword>
<feature type="transmembrane region" description="Helical" evidence="1">
    <location>
        <begin position="174"/>
        <end position="197"/>
    </location>
</feature>
<keyword evidence="1" id="KW-1133">Transmembrane helix</keyword>
<dbReference type="AlphaFoldDB" id="X1FX60"/>
<reference evidence="2" key="1">
    <citation type="journal article" date="2014" name="Front. Microbiol.">
        <title>High frequency of phylogenetically diverse reductive dehalogenase-homologous genes in deep subseafloor sedimentary metagenomes.</title>
        <authorList>
            <person name="Kawai M."/>
            <person name="Futagami T."/>
            <person name="Toyoda A."/>
            <person name="Takaki Y."/>
            <person name="Nishi S."/>
            <person name="Hori S."/>
            <person name="Arai W."/>
            <person name="Tsubouchi T."/>
            <person name="Morono Y."/>
            <person name="Uchiyama I."/>
            <person name="Ito T."/>
            <person name="Fujiyama A."/>
            <person name="Inagaki F."/>
            <person name="Takami H."/>
        </authorList>
    </citation>
    <scope>NUCLEOTIDE SEQUENCE</scope>
    <source>
        <strain evidence="2">Expedition CK06-06</strain>
    </source>
</reference>
<feature type="transmembrane region" description="Helical" evidence="1">
    <location>
        <begin position="203"/>
        <end position="225"/>
    </location>
</feature>
<feature type="transmembrane region" description="Helical" evidence="1">
    <location>
        <begin position="108"/>
        <end position="135"/>
    </location>
</feature>
<feature type="non-terminal residue" evidence="2">
    <location>
        <position position="1"/>
    </location>
</feature>
<feature type="transmembrane region" description="Helical" evidence="1">
    <location>
        <begin position="51"/>
        <end position="70"/>
    </location>
</feature>
<accession>X1FX60</accession>
<feature type="transmembrane region" description="Helical" evidence="1">
    <location>
        <begin position="20"/>
        <end position="39"/>
    </location>
</feature>
<comment type="caution">
    <text evidence="2">The sequence shown here is derived from an EMBL/GenBank/DDBJ whole genome shotgun (WGS) entry which is preliminary data.</text>
</comment>
<protein>
    <submittedName>
        <fullName evidence="2">Uncharacterized protein</fullName>
    </submittedName>
</protein>
<dbReference type="EMBL" id="BARU01005492">
    <property type="protein sequence ID" value="GAH37130.1"/>
    <property type="molecule type" value="Genomic_DNA"/>
</dbReference>